<dbReference type="OrthoDB" id="190583at2"/>
<keyword evidence="2" id="KW-1185">Reference proteome</keyword>
<dbReference type="CDD" id="cd09627">
    <property type="entry name" value="DOMON_murB_like"/>
    <property type="match status" value="1"/>
</dbReference>
<evidence type="ECO:0000313" key="1">
    <source>
        <dbReference type="EMBL" id="RDE06062.1"/>
    </source>
</evidence>
<proteinExistence type="predicted"/>
<dbReference type="Proteomes" id="UP000253918">
    <property type="component" value="Unassembled WGS sequence"/>
</dbReference>
<protein>
    <recommendedName>
        <fullName evidence="3">DOMON-like domain-containing protein</fullName>
    </recommendedName>
</protein>
<dbReference type="EMBL" id="QQNB01000002">
    <property type="protein sequence ID" value="RDE06062.1"/>
    <property type="molecule type" value="Genomic_DNA"/>
</dbReference>
<dbReference type="Gene3D" id="2.60.40.1190">
    <property type="match status" value="1"/>
</dbReference>
<reference evidence="1 2" key="1">
    <citation type="submission" date="2018-07" db="EMBL/GenBank/DDBJ databases">
        <title>a novel species of Sphingomonas isolated from the rhizosphere soil of Araceae plant.</title>
        <authorList>
            <person name="Zhiyong W."/>
            <person name="Qinglan Z."/>
            <person name="Zhiwei F."/>
            <person name="Ding X."/>
            <person name="Gejiao W."/>
            <person name="Shixue Z."/>
        </authorList>
    </citation>
    <scope>NUCLEOTIDE SEQUENCE [LARGE SCALE GENOMIC DNA]</scope>
    <source>
        <strain evidence="1 2">WZY 27</strain>
    </source>
</reference>
<comment type="caution">
    <text evidence="1">The sequence shown here is derived from an EMBL/GenBank/DDBJ whole genome shotgun (WGS) entry which is preliminary data.</text>
</comment>
<name>A0A369VYD3_9SPHN</name>
<evidence type="ECO:0008006" key="3">
    <source>
        <dbReference type="Google" id="ProtNLM"/>
    </source>
</evidence>
<accession>A0A369VYD3</accession>
<organism evidence="1 2">
    <name type="scientific">Sphingomonas aracearum</name>
    <dbReference type="NCBI Taxonomy" id="2283317"/>
    <lineage>
        <taxon>Bacteria</taxon>
        <taxon>Pseudomonadati</taxon>
        <taxon>Pseudomonadota</taxon>
        <taxon>Alphaproteobacteria</taxon>
        <taxon>Sphingomonadales</taxon>
        <taxon>Sphingomonadaceae</taxon>
        <taxon>Sphingomonas</taxon>
    </lineage>
</organism>
<gene>
    <name evidence="1" type="ORF">DVW87_07540</name>
</gene>
<dbReference type="AlphaFoldDB" id="A0A369VYD3"/>
<sequence length="173" mass="18611">MVPHPSHPPGGVQGVRVQLDRQDGAVLRLEYIIRHTAPLALPSVGPAERADALWKTTCFELFLSQEEVGYCEFNFSPSTRWAAYRFDSYRGGMADLPLASAPEIAASRAAGTFTLAVEAELPVTASSPRMSLTAVIEEQDGTRSFWALAHADGPPDFHNPACFTATLPARGAA</sequence>
<evidence type="ECO:0000313" key="2">
    <source>
        <dbReference type="Proteomes" id="UP000253918"/>
    </source>
</evidence>